<comment type="similarity">
    <text evidence="1">Belongs to the helicase family. RecQ subfamily.</text>
</comment>
<proteinExistence type="inferred from homology"/>
<dbReference type="InterPro" id="IPR027417">
    <property type="entry name" value="P-loop_NTPase"/>
</dbReference>
<organism evidence="3 4">
    <name type="scientific">Hydnum rufescens UP504</name>
    <dbReference type="NCBI Taxonomy" id="1448309"/>
    <lineage>
        <taxon>Eukaryota</taxon>
        <taxon>Fungi</taxon>
        <taxon>Dikarya</taxon>
        <taxon>Basidiomycota</taxon>
        <taxon>Agaricomycotina</taxon>
        <taxon>Agaricomycetes</taxon>
        <taxon>Cantharellales</taxon>
        <taxon>Hydnaceae</taxon>
        <taxon>Hydnum</taxon>
    </lineage>
</organism>
<dbReference type="SMART" id="SM00487">
    <property type="entry name" value="DEXDc"/>
    <property type="match status" value="1"/>
</dbReference>
<dbReference type="InterPro" id="IPR014001">
    <property type="entry name" value="Helicase_ATP-bd"/>
</dbReference>
<feature type="domain" description="Helicase ATP-binding" evidence="2">
    <location>
        <begin position="46"/>
        <end position="224"/>
    </location>
</feature>
<evidence type="ECO:0000259" key="2">
    <source>
        <dbReference type="PROSITE" id="PS51192"/>
    </source>
</evidence>
<dbReference type="Gene3D" id="3.40.50.300">
    <property type="entry name" value="P-loop containing nucleotide triphosphate hydrolases"/>
    <property type="match status" value="1"/>
</dbReference>
<comment type="caution">
    <text evidence="3">The sequence shown here is derived from an EMBL/GenBank/DDBJ whole genome shotgun (WGS) entry which is preliminary data.</text>
</comment>
<dbReference type="SUPFAM" id="SSF52540">
    <property type="entry name" value="P-loop containing nucleoside triphosphate hydrolases"/>
    <property type="match status" value="1"/>
</dbReference>
<dbReference type="GO" id="GO:0009378">
    <property type="term" value="F:four-way junction helicase activity"/>
    <property type="evidence" value="ECO:0007669"/>
    <property type="project" value="TreeGrafter"/>
</dbReference>
<dbReference type="Pfam" id="PF00270">
    <property type="entry name" value="DEAD"/>
    <property type="match status" value="1"/>
</dbReference>
<sequence length="308" mass="34569">MSQTLPFDWSRRTRVDWTTSESLSDIQDRLRDPLGYNLDDGQLRGIGTILNGTDLLFLRATGGGKSALIYGPLMMEPGIVAIIASPTDLLESDQVRSMEAKGVTAVAINQSTLRAAAAATPSCDLWDEARKGKYQAIFCSPELLISPAFNKLLKDKGFSNRLAVFIVDECHLIAEWKTFRPAYEGMLAMRARLPVHAAVVGLTATLAPGKQSGTVCRVLGFVTPNPKNRRRKRSYRMIKEDCERHNIRIVFQRIEHSVSGLVFKDLDWIIHQWNGNLSEMPKTVVYCDTIELGHRVAKYLRSLLYFCH</sequence>
<dbReference type="EMBL" id="MU129494">
    <property type="protein sequence ID" value="KAF9502975.1"/>
    <property type="molecule type" value="Genomic_DNA"/>
</dbReference>
<reference evidence="3" key="1">
    <citation type="journal article" date="2020" name="Nat. Commun.">
        <title>Large-scale genome sequencing of mycorrhizal fungi provides insights into the early evolution of symbiotic traits.</title>
        <authorList>
            <person name="Miyauchi S."/>
            <person name="Kiss E."/>
            <person name="Kuo A."/>
            <person name="Drula E."/>
            <person name="Kohler A."/>
            <person name="Sanchez-Garcia M."/>
            <person name="Morin E."/>
            <person name="Andreopoulos B."/>
            <person name="Barry K.W."/>
            <person name="Bonito G."/>
            <person name="Buee M."/>
            <person name="Carver A."/>
            <person name="Chen C."/>
            <person name="Cichocki N."/>
            <person name="Clum A."/>
            <person name="Culley D."/>
            <person name="Crous P.W."/>
            <person name="Fauchery L."/>
            <person name="Girlanda M."/>
            <person name="Hayes R.D."/>
            <person name="Keri Z."/>
            <person name="LaButti K."/>
            <person name="Lipzen A."/>
            <person name="Lombard V."/>
            <person name="Magnuson J."/>
            <person name="Maillard F."/>
            <person name="Murat C."/>
            <person name="Nolan M."/>
            <person name="Ohm R.A."/>
            <person name="Pangilinan J."/>
            <person name="Pereira M.F."/>
            <person name="Perotto S."/>
            <person name="Peter M."/>
            <person name="Pfister S."/>
            <person name="Riley R."/>
            <person name="Sitrit Y."/>
            <person name="Stielow J.B."/>
            <person name="Szollosi G."/>
            <person name="Zifcakova L."/>
            <person name="Stursova M."/>
            <person name="Spatafora J.W."/>
            <person name="Tedersoo L."/>
            <person name="Vaario L.M."/>
            <person name="Yamada A."/>
            <person name="Yan M."/>
            <person name="Wang P."/>
            <person name="Xu J."/>
            <person name="Bruns T."/>
            <person name="Baldrian P."/>
            <person name="Vilgalys R."/>
            <person name="Dunand C."/>
            <person name="Henrissat B."/>
            <person name="Grigoriev I.V."/>
            <person name="Hibbett D."/>
            <person name="Nagy L.G."/>
            <person name="Martin F.M."/>
        </authorList>
    </citation>
    <scope>NUCLEOTIDE SEQUENCE</scope>
    <source>
        <strain evidence="3">UP504</strain>
    </source>
</reference>
<dbReference type="PANTHER" id="PTHR13710">
    <property type="entry name" value="DNA HELICASE RECQ FAMILY MEMBER"/>
    <property type="match status" value="1"/>
</dbReference>
<evidence type="ECO:0000313" key="4">
    <source>
        <dbReference type="Proteomes" id="UP000886523"/>
    </source>
</evidence>
<name>A0A9P6DLY1_9AGAM</name>
<dbReference type="GO" id="GO:0005694">
    <property type="term" value="C:chromosome"/>
    <property type="evidence" value="ECO:0007669"/>
    <property type="project" value="TreeGrafter"/>
</dbReference>
<dbReference type="GO" id="GO:0005524">
    <property type="term" value="F:ATP binding"/>
    <property type="evidence" value="ECO:0007669"/>
    <property type="project" value="InterPro"/>
</dbReference>
<dbReference type="PROSITE" id="PS51192">
    <property type="entry name" value="HELICASE_ATP_BIND_1"/>
    <property type="match status" value="1"/>
</dbReference>
<dbReference type="OrthoDB" id="3260945at2759"/>
<evidence type="ECO:0000256" key="1">
    <source>
        <dbReference type="ARBA" id="ARBA00005446"/>
    </source>
</evidence>
<dbReference type="AlphaFoldDB" id="A0A9P6DLY1"/>
<dbReference type="GO" id="GO:0005634">
    <property type="term" value="C:nucleus"/>
    <property type="evidence" value="ECO:0007669"/>
    <property type="project" value="TreeGrafter"/>
</dbReference>
<dbReference type="InterPro" id="IPR011545">
    <property type="entry name" value="DEAD/DEAH_box_helicase_dom"/>
</dbReference>
<protein>
    <recommendedName>
        <fullName evidence="2">Helicase ATP-binding domain-containing protein</fullName>
    </recommendedName>
</protein>
<dbReference type="Proteomes" id="UP000886523">
    <property type="component" value="Unassembled WGS sequence"/>
</dbReference>
<dbReference type="GO" id="GO:0005737">
    <property type="term" value="C:cytoplasm"/>
    <property type="evidence" value="ECO:0007669"/>
    <property type="project" value="TreeGrafter"/>
</dbReference>
<gene>
    <name evidence="3" type="ORF">BS47DRAFT_1334921</name>
</gene>
<evidence type="ECO:0000313" key="3">
    <source>
        <dbReference type="EMBL" id="KAF9502975.1"/>
    </source>
</evidence>
<dbReference type="GO" id="GO:0003676">
    <property type="term" value="F:nucleic acid binding"/>
    <property type="evidence" value="ECO:0007669"/>
    <property type="project" value="InterPro"/>
</dbReference>
<accession>A0A9P6DLY1</accession>
<keyword evidence="4" id="KW-1185">Reference proteome</keyword>
<dbReference type="GO" id="GO:0000724">
    <property type="term" value="P:double-strand break repair via homologous recombination"/>
    <property type="evidence" value="ECO:0007669"/>
    <property type="project" value="TreeGrafter"/>
</dbReference>
<dbReference type="GO" id="GO:0043138">
    <property type="term" value="F:3'-5' DNA helicase activity"/>
    <property type="evidence" value="ECO:0007669"/>
    <property type="project" value="TreeGrafter"/>
</dbReference>
<dbReference type="PANTHER" id="PTHR13710:SF108">
    <property type="entry name" value="ATP-DEPENDENT DNA HELICASE Q4"/>
    <property type="match status" value="1"/>
</dbReference>